<dbReference type="PANTHER" id="PTHR34796:SF1">
    <property type="entry name" value="EXPRESSED PROTEIN"/>
    <property type="match status" value="1"/>
</dbReference>
<proteinExistence type="predicted"/>
<evidence type="ECO:0008006" key="3">
    <source>
        <dbReference type="Google" id="ProtNLM"/>
    </source>
</evidence>
<protein>
    <recommendedName>
        <fullName evidence="3">DUF309 domain-containing protein</fullName>
    </recommendedName>
</protein>
<dbReference type="PANTHER" id="PTHR34796">
    <property type="entry name" value="EXPRESSED PROTEIN"/>
    <property type="match status" value="1"/>
</dbReference>
<accession>A0A517XRV3</accession>
<dbReference type="Gene3D" id="1.10.3450.10">
    <property type="entry name" value="TTHA0068-like"/>
    <property type="match status" value="1"/>
</dbReference>
<dbReference type="OrthoDB" id="165483at2"/>
<gene>
    <name evidence="1" type="ORF">ETAA1_21820</name>
</gene>
<sequence>MPDTPDPRYLAGIDLFNRGEFFEAHDVWEELWTDCPAADRRFYQSLIQAAVALYHWGRRNPAGAERLFASGRAYMAPFAPHHHGLAVDDFWRQVEAALADPPGPPPRIALTPGTP</sequence>
<dbReference type="AlphaFoldDB" id="A0A517XRV3"/>
<reference evidence="1 2" key="1">
    <citation type="submission" date="2019-02" db="EMBL/GenBank/DDBJ databases">
        <title>Deep-cultivation of Planctomycetes and their phenomic and genomic characterization uncovers novel biology.</title>
        <authorList>
            <person name="Wiegand S."/>
            <person name="Jogler M."/>
            <person name="Boedeker C."/>
            <person name="Pinto D."/>
            <person name="Vollmers J."/>
            <person name="Rivas-Marin E."/>
            <person name="Kohn T."/>
            <person name="Peeters S.H."/>
            <person name="Heuer A."/>
            <person name="Rast P."/>
            <person name="Oberbeckmann S."/>
            <person name="Bunk B."/>
            <person name="Jeske O."/>
            <person name="Meyerdierks A."/>
            <person name="Storesund J.E."/>
            <person name="Kallscheuer N."/>
            <person name="Luecker S."/>
            <person name="Lage O.M."/>
            <person name="Pohl T."/>
            <person name="Merkel B.J."/>
            <person name="Hornburger P."/>
            <person name="Mueller R.-W."/>
            <person name="Bruemmer F."/>
            <person name="Labrenz M."/>
            <person name="Spormann A.M."/>
            <person name="Op den Camp H."/>
            <person name="Overmann J."/>
            <person name="Amann R."/>
            <person name="Jetten M.S.M."/>
            <person name="Mascher T."/>
            <person name="Medema M.H."/>
            <person name="Devos D.P."/>
            <person name="Kaster A.-K."/>
            <person name="Ovreas L."/>
            <person name="Rohde M."/>
            <person name="Galperin M.Y."/>
            <person name="Jogler C."/>
        </authorList>
    </citation>
    <scope>NUCLEOTIDE SEQUENCE [LARGE SCALE GENOMIC DNA]</scope>
    <source>
        <strain evidence="1 2">ETA_A1</strain>
    </source>
</reference>
<dbReference type="EMBL" id="CP036273">
    <property type="protein sequence ID" value="QDU20237.1"/>
    <property type="molecule type" value="Genomic_DNA"/>
</dbReference>
<dbReference type="Proteomes" id="UP000319576">
    <property type="component" value="Chromosome"/>
</dbReference>
<name>A0A517XRV3_9BACT</name>
<dbReference type="InterPro" id="IPR023203">
    <property type="entry name" value="TTHA0068_sf"/>
</dbReference>
<dbReference type="KEGG" id="uli:ETAA1_21820"/>
<organism evidence="1 2">
    <name type="scientific">Urbifossiella limnaea</name>
    <dbReference type="NCBI Taxonomy" id="2528023"/>
    <lineage>
        <taxon>Bacteria</taxon>
        <taxon>Pseudomonadati</taxon>
        <taxon>Planctomycetota</taxon>
        <taxon>Planctomycetia</taxon>
        <taxon>Gemmatales</taxon>
        <taxon>Gemmataceae</taxon>
        <taxon>Urbifossiella</taxon>
    </lineage>
</organism>
<dbReference type="Pfam" id="PF03745">
    <property type="entry name" value="DUF309"/>
    <property type="match status" value="1"/>
</dbReference>
<keyword evidence="2" id="KW-1185">Reference proteome</keyword>
<evidence type="ECO:0000313" key="1">
    <source>
        <dbReference type="EMBL" id="QDU20237.1"/>
    </source>
</evidence>
<dbReference type="InterPro" id="IPR005500">
    <property type="entry name" value="DUF309"/>
</dbReference>
<dbReference type="RefSeq" id="WP_145237433.1">
    <property type="nucleotide sequence ID" value="NZ_CP036273.1"/>
</dbReference>
<evidence type="ECO:0000313" key="2">
    <source>
        <dbReference type="Proteomes" id="UP000319576"/>
    </source>
</evidence>
<dbReference type="SUPFAM" id="SSF140663">
    <property type="entry name" value="TTHA0068-like"/>
    <property type="match status" value="1"/>
</dbReference>